<dbReference type="EMBL" id="MN739780">
    <property type="protein sequence ID" value="QHT26179.1"/>
    <property type="molecule type" value="Genomic_DNA"/>
</dbReference>
<protein>
    <submittedName>
        <fullName evidence="1">Uncharacterized protein</fullName>
    </submittedName>
</protein>
<organism evidence="1">
    <name type="scientific">viral metagenome</name>
    <dbReference type="NCBI Taxonomy" id="1070528"/>
    <lineage>
        <taxon>unclassified sequences</taxon>
        <taxon>metagenomes</taxon>
        <taxon>organismal metagenomes</taxon>
    </lineage>
</organism>
<reference evidence="1" key="1">
    <citation type="journal article" date="2020" name="Nature">
        <title>Giant virus diversity and host interactions through global metagenomics.</title>
        <authorList>
            <person name="Schulz F."/>
            <person name="Roux S."/>
            <person name="Paez-Espino D."/>
            <person name="Jungbluth S."/>
            <person name="Walsh D.A."/>
            <person name="Denef V.J."/>
            <person name="McMahon K.D."/>
            <person name="Konstantinidis K.T."/>
            <person name="Eloe-Fadrosh E.A."/>
            <person name="Kyrpides N.C."/>
            <person name="Woyke T."/>
        </authorList>
    </citation>
    <scope>NUCLEOTIDE SEQUENCE</scope>
    <source>
        <strain evidence="1">GVMAG-M-3300023179-27</strain>
    </source>
</reference>
<dbReference type="AlphaFoldDB" id="A0A6C0ED37"/>
<name>A0A6C0ED37_9ZZZZ</name>
<proteinExistence type="predicted"/>
<sequence length="372" mass="44309">MESYLENCTNKDTFVYDPSYDKHYALFSNFEKWMECHKESLVLDNIKKGLVECKTIDKFTDQLDRKDLIYFSDQAVSYLDPELNRKNTMTLHYEYPKFKNIEKAENDIKNFIENNLELDYKYGIETFVPMFVPYVTDKKTSPMLFLVTHNPNEINDFISNLFGDYCGMPYHYINLDSLKKTKFVLMQYESNDVLFRNSNEWKKAEKLIKNNIKIIFVGKKDPVLTIFDDEILKIINVHHCIENKLVKTKITKENKITRVLSIIMWYILTKLQHKDQEIYEPTEEIRFNIGMYDYILKAVMGSKVENIKDEFNERCIANGLPTLLNDAYLEYVMNYYVMNSYFVTPFDNCDCDMCDAIDKFEMNDHVSKKQRM</sequence>
<accession>A0A6C0ED37</accession>
<evidence type="ECO:0000313" key="1">
    <source>
        <dbReference type="EMBL" id="QHT26179.1"/>
    </source>
</evidence>